<feature type="transmembrane region" description="Helical" evidence="2">
    <location>
        <begin position="44"/>
        <end position="65"/>
    </location>
</feature>
<gene>
    <name evidence="3" type="ORF">MGWOODY_Tha1003</name>
</gene>
<keyword evidence="2" id="KW-0472">Membrane</keyword>
<protein>
    <submittedName>
        <fullName evidence="3">Uncharacterized protein</fullName>
    </submittedName>
</protein>
<keyword evidence="2" id="KW-0812">Transmembrane</keyword>
<dbReference type="AlphaFoldDB" id="A0A160TAZ0"/>
<keyword evidence="2" id="KW-1133">Transmembrane helix</keyword>
<feature type="compositionally biased region" description="Basic and acidic residues" evidence="1">
    <location>
        <begin position="115"/>
        <end position="135"/>
    </location>
</feature>
<organism evidence="3">
    <name type="scientific">hydrothermal vent metagenome</name>
    <dbReference type="NCBI Taxonomy" id="652676"/>
    <lineage>
        <taxon>unclassified sequences</taxon>
        <taxon>metagenomes</taxon>
        <taxon>ecological metagenomes</taxon>
    </lineage>
</organism>
<proteinExistence type="predicted"/>
<evidence type="ECO:0000256" key="1">
    <source>
        <dbReference type="SAM" id="MobiDB-lite"/>
    </source>
</evidence>
<name>A0A160TAZ0_9ZZZZ</name>
<dbReference type="EMBL" id="CZQC01000003">
    <property type="protein sequence ID" value="CUS40034.1"/>
    <property type="molecule type" value="Genomic_DNA"/>
</dbReference>
<evidence type="ECO:0000313" key="3">
    <source>
        <dbReference type="EMBL" id="CUS40034.1"/>
    </source>
</evidence>
<evidence type="ECO:0000256" key="2">
    <source>
        <dbReference type="SAM" id="Phobius"/>
    </source>
</evidence>
<reference evidence="3" key="1">
    <citation type="submission" date="2015-10" db="EMBL/GenBank/DDBJ databases">
        <authorList>
            <person name="Gilbert D.G."/>
        </authorList>
    </citation>
    <scope>NUCLEOTIDE SEQUENCE</scope>
</reference>
<sequence length="414" mass="45524">MAMANLVIEDPGLRDMLYQFVKDYAEAQHAIEITNVAGTAAFELILTIIMAAVTGGVGAVAAIGSKAHLIKKFQKVGDLLSDFAKATRKLKLQAKKRKTKGNNAKFSDMEADQVQTKKTDAHGAEDGKVSKKANKKVEPKNLTDAKSILAARREEIAANGYTPKYSDAELQDIAKNGDIGSDRYQVRFMETNYLNHRDTPDVPLSGSMGRSMTGKSGTGAKYWSTSFDQLEDADSDPRLISQKLGLTYDPDANYSLVIVDSQAAAPLTGVKSVSATFENVSEFANTELPKKFPKEFTDKVMTPEFQAEYSKQYKAAQEAGAFADEWSANEFENHLNTTDMSASDKKLMKKRFKMHETIGNNDDYLGNGLTKNNNPTVNQEYGVVETLNFERNEVNLSQLDQKNAITILPGLSPI</sequence>
<feature type="region of interest" description="Disordered" evidence="1">
    <location>
        <begin position="97"/>
        <end position="135"/>
    </location>
</feature>
<accession>A0A160TAZ0</accession>